<dbReference type="InterPro" id="IPR036397">
    <property type="entry name" value="RNaseH_sf"/>
</dbReference>
<dbReference type="Pfam" id="PF05380">
    <property type="entry name" value="Peptidase_A17"/>
    <property type="match status" value="1"/>
</dbReference>
<dbReference type="InterPro" id="IPR008042">
    <property type="entry name" value="Retrotrans_Pao"/>
</dbReference>
<accession>A0AAD9QRU0</accession>
<proteinExistence type="predicted"/>
<sequence>MRQERLNAVLLPFVHKDIALDYAAAIVDDYAKRNQRRITFVNPLQCFRPVGFGELKLVELHSFADASQVAYGTVCYLRLVDVNDRMHCAFLDGRSRLANVRPMTMPRLELCAAVLAFHLKQSIKEELDIPVTKSTFWSDSTCVLQYIKSQSRRFRTLSNFYEWLHLPSELNPADEALRALQKISSSKYSHQLTAELKKLKTPAFMRKLASLVVGRISNPKGRSAVRRVLNKCFQYKKLGAPRGEQLMANLPKERLMSREPPFTYVDVDYLGPLVVRQVLSNVKRYTCPFTCVVVKAVHIEIVQSLDTDSFIHALRRFINTRGCPKTIYSDNRTNFHAGERMLCESLIIND</sequence>
<dbReference type="GO" id="GO:0003676">
    <property type="term" value="F:nucleic acid binding"/>
    <property type="evidence" value="ECO:0007669"/>
    <property type="project" value="InterPro"/>
</dbReference>
<dbReference type="Gene3D" id="3.30.420.10">
    <property type="entry name" value="Ribonuclease H-like superfamily/Ribonuclease H"/>
    <property type="match status" value="1"/>
</dbReference>
<gene>
    <name evidence="1" type="ORF">P5673_009719</name>
</gene>
<organism evidence="1 2">
    <name type="scientific">Acropora cervicornis</name>
    <name type="common">Staghorn coral</name>
    <dbReference type="NCBI Taxonomy" id="6130"/>
    <lineage>
        <taxon>Eukaryota</taxon>
        <taxon>Metazoa</taxon>
        <taxon>Cnidaria</taxon>
        <taxon>Anthozoa</taxon>
        <taxon>Hexacorallia</taxon>
        <taxon>Scleractinia</taxon>
        <taxon>Astrocoeniina</taxon>
        <taxon>Acroporidae</taxon>
        <taxon>Acropora</taxon>
    </lineage>
</organism>
<dbReference type="PANTHER" id="PTHR47331:SF1">
    <property type="entry name" value="GAG-LIKE PROTEIN"/>
    <property type="match status" value="1"/>
</dbReference>
<evidence type="ECO:0000313" key="1">
    <source>
        <dbReference type="EMBL" id="KAK2566247.1"/>
    </source>
</evidence>
<dbReference type="AlphaFoldDB" id="A0AAD9QRU0"/>
<keyword evidence="2" id="KW-1185">Reference proteome</keyword>
<dbReference type="InterPro" id="IPR012337">
    <property type="entry name" value="RNaseH-like_sf"/>
</dbReference>
<evidence type="ECO:0000313" key="2">
    <source>
        <dbReference type="Proteomes" id="UP001249851"/>
    </source>
</evidence>
<dbReference type="PANTHER" id="PTHR47331">
    <property type="entry name" value="PHD-TYPE DOMAIN-CONTAINING PROTEIN"/>
    <property type="match status" value="1"/>
</dbReference>
<reference evidence="1" key="1">
    <citation type="journal article" date="2023" name="G3 (Bethesda)">
        <title>Whole genome assembly and annotation of the endangered Caribbean coral Acropora cervicornis.</title>
        <authorList>
            <person name="Selwyn J.D."/>
            <person name="Vollmer S.V."/>
        </authorList>
    </citation>
    <scope>NUCLEOTIDE SEQUENCE</scope>
    <source>
        <strain evidence="1">K2</strain>
    </source>
</reference>
<dbReference type="EMBL" id="JARQWQ010000017">
    <property type="protein sequence ID" value="KAK2566247.1"/>
    <property type="molecule type" value="Genomic_DNA"/>
</dbReference>
<reference evidence="1" key="2">
    <citation type="journal article" date="2023" name="Science">
        <title>Genomic signatures of disease resistance in endangered staghorn corals.</title>
        <authorList>
            <person name="Vollmer S.V."/>
            <person name="Selwyn J.D."/>
            <person name="Despard B.A."/>
            <person name="Roesel C.L."/>
        </authorList>
    </citation>
    <scope>NUCLEOTIDE SEQUENCE</scope>
    <source>
        <strain evidence="1">K2</strain>
    </source>
</reference>
<name>A0AAD9QRU0_ACRCE</name>
<dbReference type="Proteomes" id="UP001249851">
    <property type="component" value="Unassembled WGS sequence"/>
</dbReference>
<comment type="caution">
    <text evidence="1">The sequence shown here is derived from an EMBL/GenBank/DDBJ whole genome shotgun (WGS) entry which is preliminary data.</text>
</comment>
<dbReference type="SUPFAM" id="SSF53098">
    <property type="entry name" value="Ribonuclease H-like"/>
    <property type="match status" value="1"/>
</dbReference>
<protein>
    <recommendedName>
        <fullName evidence="3">Integrase catalytic domain-containing protein</fullName>
    </recommendedName>
</protein>
<evidence type="ECO:0008006" key="3">
    <source>
        <dbReference type="Google" id="ProtNLM"/>
    </source>
</evidence>